<gene>
    <name evidence="2" type="ORF">DdX_10245</name>
</gene>
<keyword evidence="1" id="KW-0732">Signal</keyword>
<dbReference type="Proteomes" id="UP001201812">
    <property type="component" value="Unassembled WGS sequence"/>
</dbReference>
<dbReference type="PROSITE" id="PS51257">
    <property type="entry name" value="PROKAR_LIPOPROTEIN"/>
    <property type="match status" value="1"/>
</dbReference>
<name>A0AAD4R5P0_9BILA</name>
<accession>A0AAD4R5P0</accession>
<feature type="chain" id="PRO_5042156448" evidence="1">
    <location>
        <begin position="20"/>
        <end position="127"/>
    </location>
</feature>
<evidence type="ECO:0000313" key="3">
    <source>
        <dbReference type="Proteomes" id="UP001201812"/>
    </source>
</evidence>
<reference evidence="2" key="1">
    <citation type="submission" date="2022-01" db="EMBL/GenBank/DDBJ databases">
        <title>Genome Sequence Resource for Two Populations of Ditylenchus destructor, the Migratory Endoparasitic Phytonematode.</title>
        <authorList>
            <person name="Zhang H."/>
            <person name="Lin R."/>
            <person name="Xie B."/>
        </authorList>
    </citation>
    <scope>NUCLEOTIDE SEQUENCE</scope>
    <source>
        <strain evidence="2">BazhouSP</strain>
    </source>
</reference>
<evidence type="ECO:0000313" key="2">
    <source>
        <dbReference type="EMBL" id="KAI1711367.1"/>
    </source>
</evidence>
<dbReference type="EMBL" id="JAKKPZ010000022">
    <property type="protein sequence ID" value="KAI1711367.1"/>
    <property type="molecule type" value="Genomic_DNA"/>
</dbReference>
<protein>
    <submittedName>
        <fullName evidence="2">Uncharacterized protein</fullName>
    </submittedName>
</protein>
<feature type="signal peptide" evidence="1">
    <location>
        <begin position="1"/>
        <end position="19"/>
    </location>
</feature>
<organism evidence="2 3">
    <name type="scientific">Ditylenchus destructor</name>
    <dbReference type="NCBI Taxonomy" id="166010"/>
    <lineage>
        <taxon>Eukaryota</taxon>
        <taxon>Metazoa</taxon>
        <taxon>Ecdysozoa</taxon>
        <taxon>Nematoda</taxon>
        <taxon>Chromadorea</taxon>
        <taxon>Rhabditida</taxon>
        <taxon>Tylenchina</taxon>
        <taxon>Tylenchomorpha</taxon>
        <taxon>Sphaerularioidea</taxon>
        <taxon>Anguinidae</taxon>
        <taxon>Anguininae</taxon>
        <taxon>Ditylenchus</taxon>
    </lineage>
</organism>
<keyword evidence="3" id="KW-1185">Reference proteome</keyword>
<sequence>MVFIHKSSVILLFFFLGCGVPKHLKFGYSGAFQVADDDGDRFETTERPPVPVCVKCEIDCARVSWHESRDVCGWEDKPCVCRSLTRAIHCLEACPESPETPDCPHDAVEEFKNQTKLWCPHSGRKLA</sequence>
<comment type="caution">
    <text evidence="2">The sequence shown here is derived from an EMBL/GenBank/DDBJ whole genome shotgun (WGS) entry which is preliminary data.</text>
</comment>
<proteinExistence type="predicted"/>
<evidence type="ECO:0000256" key="1">
    <source>
        <dbReference type="SAM" id="SignalP"/>
    </source>
</evidence>
<dbReference type="AlphaFoldDB" id="A0AAD4R5P0"/>